<keyword evidence="10" id="KW-0325">Glycoprotein</keyword>
<keyword evidence="9 11" id="KW-0472">Membrane</keyword>
<keyword evidence="7" id="KW-0067">ATP-binding</keyword>
<dbReference type="InterPro" id="IPR017871">
    <property type="entry name" value="ABC_transporter-like_CS"/>
</dbReference>
<feature type="transmembrane region" description="Helical" evidence="11">
    <location>
        <begin position="272"/>
        <end position="292"/>
    </location>
</feature>
<dbReference type="GO" id="GO:0016887">
    <property type="term" value="F:ATP hydrolysis activity"/>
    <property type="evidence" value="ECO:0007669"/>
    <property type="project" value="InterPro"/>
</dbReference>
<keyword evidence="4 11" id="KW-0812">Transmembrane</keyword>
<dbReference type="GO" id="GO:0005743">
    <property type="term" value="C:mitochondrial inner membrane"/>
    <property type="evidence" value="ECO:0007669"/>
    <property type="project" value="TreeGrafter"/>
</dbReference>
<dbReference type="GO" id="GO:0005886">
    <property type="term" value="C:plasma membrane"/>
    <property type="evidence" value="ECO:0007669"/>
    <property type="project" value="UniProtKB-SubCell"/>
</dbReference>
<feature type="domain" description="ABC transporter" evidence="12">
    <location>
        <begin position="482"/>
        <end position="735"/>
    </location>
</feature>
<evidence type="ECO:0000256" key="4">
    <source>
        <dbReference type="ARBA" id="ARBA00022692"/>
    </source>
</evidence>
<evidence type="ECO:0000256" key="7">
    <source>
        <dbReference type="ARBA" id="ARBA00022840"/>
    </source>
</evidence>
<dbReference type="PROSITE" id="PS00211">
    <property type="entry name" value="ABC_TRANSPORTER_1"/>
    <property type="match status" value="1"/>
</dbReference>
<dbReference type="GO" id="GO:0015421">
    <property type="term" value="F:ABC-type oligopeptide transporter activity"/>
    <property type="evidence" value="ECO:0007669"/>
    <property type="project" value="TreeGrafter"/>
</dbReference>
<feature type="transmembrane region" description="Helical" evidence="11">
    <location>
        <begin position="955"/>
        <end position="975"/>
    </location>
</feature>
<dbReference type="Pfam" id="PF00005">
    <property type="entry name" value="ABC_tran"/>
    <property type="match status" value="1"/>
</dbReference>
<dbReference type="SUPFAM" id="SSF52540">
    <property type="entry name" value="P-loop containing nucleoside triphosphate hydrolases"/>
    <property type="match status" value="1"/>
</dbReference>
<dbReference type="Gene3D" id="3.40.50.300">
    <property type="entry name" value="P-loop containing nucleotide triphosphate hydrolases"/>
    <property type="match status" value="1"/>
</dbReference>
<evidence type="ECO:0000256" key="5">
    <source>
        <dbReference type="ARBA" id="ARBA00022737"/>
    </source>
</evidence>
<comment type="subcellular location">
    <subcellularLocation>
        <location evidence="1">Cell membrane</location>
        <topology evidence="1">Multi-pass membrane protein</topology>
    </subcellularLocation>
</comment>
<feature type="transmembrane region" description="Helical" evidence="11">
    <location>
        <begin position="803"/>
        <end position="831"/>
    </location>
</feature>
<comment type="caution">
    <text evidence="14">The sequence shown here is derived from an EMBL/GenBank/DDBJ whole genome shotgun (WGS) entry which is preliminary data.</text>
</comment>
<dbReference type="Proteomes" id="UP000663864">
    <property type="component" value="Unassembled WGS sequence"/>
</dbReference>
<feature type="transmembrane region" description="Helical" evidence="11">
    <location>
        <begin position="929"/>
        <end position="949"/>
    </location>
</feature>
<dbReference type="PANTHER" id="PTHR43394">
    <property type="entry name" value="ATP-DEPENDENT PERMEASE MDL1, MITOCHONDRIAL"/>
    <property type="match status" value="1"/>
</dbReference>
<dbReference type="CDD" id="cd03249">
    <property type="entry name" value="ABC_MTABC3_MDL1_MDL2"/>
    <property type="match status" value="1"/>
</dbReference>
<feature type="transmembrane region" description="Helical" evidence="11">
    <location>
        <begin position="179"/>
        <end position="199"/>
    </location>
</feature>
<evidence type="ECO:0000256" key="8">
    <source>
        <dbReference type="ARBA" id="ARBA00022989"/>
    </source>
</evidence>
<comment type="similarity">
    <text evidence="2">Belongs to the ABC transporter superfamily. ABCB family. Multidrug resistance exporter (TC 3.A.1.201) subfamily.</text>
</comment>
<feature type="transmembrane region" description="Helical" evidence="11">
    <location>
        <begin position="82"/>
        <end position="105"/>
    </location>
</feature>
<accession>A0A814BKE4</accession>
<feature type="transmembrane region" description="Helical" evidence="11">
    <location>
        <begin position="851"/>
        <end position="873"/>
    </location>
</feature>
<dbReference type="InterPro" id="IPR011527">
    <property type="entry name" value="ABC1_TM_dom"/>
</dbReference>
<feature type="transmembrane region" description="Helical" evidence="11">
    <location>
        <begin position="377"/>
        <end position="404"/>
    </location>
</feature>
<name>A0A814BKE4_9BILA</name>
<dbReference type="InterPro" id="IPR039421">
    <property type="entry name" value="Type_1_exporter"/>
</dbReference>
<keyword evidence="3" id="KW-0813">Transport</keyword>
<dbReference type="SMART" id="SM00382">
    <property type="entry name" value="AAA"/>
    <property type="match status" value="1"/>
</dbReference>
<dbReference type="Pfam" id="PF00664">
    <property type="entry name" value="ABC_membrane"/>
    <property type="match status" value="2"/>
</dbReference>
<dbReference type="InterPro" id="IPR036640">
    <property type="entry name" value="ABC1_TM_sf"/>
</dbReference>
<evidence type="ECO:0000259" key="12">
    <source>
        <dbReference type="PROSITE" id="PS50893"/>
    </source>
</evidence>
<gene>
    <name evidence="14" type="ORF">ZHD862_LOCUS8762</name>
</gene>
<dbReference type="GO" id="GO:0005524">
    <property type="term" value="F:ATP binding"/>
    <property type="evidence" value="ECO:0007669"/>
    <property type="project" value="UniProtKB-KW"/>
</dbReference>
<proteinExistence type="inferred from homology"/>
<dbReference type="CDD" id="cd18578">
    <property type="entry name" value="ABC_6TM_Pgp_ABCB1_D2_like"/>
    <property type="match status" value="1"/>
</dbReference>
<evidence type="ECO:0000313" key="15">
    <source>
        <dbReference type="Proteomes" id="UP000663864"/>
    </source>
</evidence>
<keyword evidence="6" id="KW-0547">Nucleotide-binding</keyword>
<dbReference type="PROSITE" id="PS50893">
    <property type="entry name" value="ABC_TRANSPORTER_2"/>
    <property type="match status" value="1"/>
</dbReference>
<dbReference type="InterPro" id="IPR003593">
    <property type="entry name" value="AAA+_ATPase"/>
</dbReference>
<evidence type="ECO:0000256" key="6">
    <source>
        <dbReference type="ARBA" id="ARBA00022741"/>
    </source>
</evidence>
<organism evidence="14 15">
    <name type="scientific">Rotaria sordida</name>
    <dbReference type="NCBI Taxonomy" id="392033"/>
    <lineage>
        <taxon>Eukaryota</taxon>
        <taxon>Metazoa</taxon>
        <taxon>Spiralia</taxon>
        <taxon>Gnathifera</taxon>
        <taxon>Rotifera</taxon>
        <taxon>Eurotatoria</taxon>
        <taxon>Bdelloidea</taxon>
        <taxon>Philodinida</taxon>
        <taxon>Philodinidae</taxon>
        <taxon>Rotaria</taxon>
    </lineage>
</organism>
<keyword evidence="5" id="KW-0677">Repeat</keyword>
<feature type="domain" description="ABC transmembrane type-1" evidence="13">
    <location>
        <begin position="807"/>
        <end position="1046"/>
    </location>
</feature>
<dbReference type="FunFam" id="3.40.50.300:FF:000066">
    <property type="entry name" value="ABC transporter B family member 1"/>
    <property type="match status" value="1"/>
</dbReference>
<evidence type="ECO:0000256" key="11">
    <source>
        <dbReference type="SAM" id="Phobius"/>
    </source>
</evidence>
<reference evidence="14" key="1">
    <citation type="submission" date="2021-02" db="EMBL/GenBank/DDBJ databases">
        <authorList>
            <person name="Nowell W R."/>
        </authorList>
    </citation>
    <scope>NUCLEOTIDE SEQUENCE</scope>
</reference>
<dbReference type="InterPro" id="IPR003439">
    <property type="entry name" value="ABC_transporter-like_ATP-bd"/>
</dbReference>
<dbReference type="PROSITE" id="PS50929">
    <property type="entry name" value="ABC_TM1F"/>
    <property type="match status" value="2"/>
</dbReference>
<dbReference type="SUPFAM" id="SSF90123">
    <property type="entry name" value="ABC transporter transmembrane region"/>
    <property type="match status" value="2"/>
</dbReference>
<evidence type="ECO:0000256" key="1">
    <source>
        <dbReference type="ARBA" id="ARBA00004651"/>
    </source>
</evidence>
<dbReference type="EMBL" id="CAJNOT010000288">
    <property type="protein sequence ID" value="CAF0927825.1"/>
    <property type="molecule type" value="Genomic_DNA"/>
</dbReference>
<dbReference type="Gene3D" id="1.20.1560.10">
    <property type="entry name" value="ABC transporter type 1, transmembrane domain"/>
    <property type="match status" value="1"/>
</dbReference>
<dbReference type="GO" id="GO:0090374">
    <property type="term" value="P:oligopeptide export from mitochondrion"/>
    <property type="evidence" value="ECO:0007669"/>
    <property type="project" value="TreeGrafter"/>
</dbReference>
<evidence type="ECO:0000256" key="3">
    <source>
        <dbReference type="ARBA" id="ARBA00022448"/>
    </source>
</evidence>
<dbReference type="InterPro" id="IPR027417">
    <property type="entry name" value="P-loop_NTPase"/>
</dbReference>
<evidence type="ECO:0000256" key="2">
    <source>
        <dbReference type="ARBA" id="ARBA00007577"/>
    </source>
</evidence>
<evidence type="ECO:0000313" key="14">
    <source>
        <dbReference type="EMBL" id="CAF0927825.1"/>
    </source>
</evidence>
<evidence type="ECO:0000259" key="13">
    <source>
        <dbReference type="PROSITE" id="PS50929"/>
    </source>
</evidence>
<dbReference type="PANTHER" id="PTHR43394:SF27">
    <property type="entry name" value="ATP-DEPENDENT TRANSLOCASE ABCB1-LIKE"/>
    <property type="match status" value="1"/>
</dbReference>
<feature type="domain" description="ABC transmembrane type-1" evidence="13">
    <location>
        <begin position="160"/>
        <end position="442"/>
    </location>
</feature>
<evidence type="ECO:0000256" key="10">
    <source>
        <dbReference type="ARBA" id="ARBA00023180"/>
    </source>
</evidence>
<dbReference type="AlphaFoldDB" id="A0A814BKE4"/>
<feature type="transmembrane region" description="Helical" evidence="11">
    <location>
        <begin position="298"/>
        <end position="317"/>
    </location>
</feature>
<evidence type="ECO:0000256" key="9">
    <source>
        <dbReference type="ARBA" id="ARBA00023136"/>
    </source>
</evidence>
<sequence length="1049" mass="118829">MNDRQPLLNTSNKLSIGDDDTNNGKKYNEFIIVHSFSDWRRCFNRKDSENKYIELDDDTEHNDKDEPVGVFRLFRFANRIDFLLMFIAMSLMLVQTACILVNQILVGRLTGLFAILSFGDDCDHEQQNFTAPIKTNNRYSHGINLNIFNNALSHKLYYNSPLILSSTLSTSMSSFREQVMKIICWLFIVGTIEYLADFIKNFIWSISMKRQIYRMSVSLFQSLVQRVSQIHFHLQKGAPKNIPYMDSKHTGQFNVKLFDNIAKIDKGIGLELLVLMAMILCIIVCFTASLAVNWQLTLTMLCLVPLIIGSSFVFSKVSAKETMNELMTYAKAGQIVQEVFSSLRTVLSLNGSKFEQKRYKRELHSTRWSSIRQGAMFGVFTGVLSLITYLVYSVGFFFGSLFMSDRAHHSSDISDILVVVFIFTDCLSLFSFIGPFFQSFAEARGAAAAVFRLIDEGNDPSINEADVWKDDTESIYNINGDIQFDNVDFIYPSRKEAPVLHNLSLIARAGQTTALVGLSGCGKSTCMTLFLRYYEPSSGQITIDGRPITDYNVKQLRENIGVVSQEPILFDMNIYENIRFGKLNATQEEIEQAAREANAHHFIMQLPDKYKTLVGERGVQLSGGEKQRIALARALIKHPTFLLLDEATSALDNVSEKIVQEALDRACHGNNCLFFAYGIDITFYIGRTTIVIAHRLTTIQNAHQIYVLDKGSVIEEGTHETLMAKEGGKYQAMVKRQQIEGIYDDQDDMMSIQKATEEDEKSILERSRLISDGQILDFNKQSSKSFRQRFVFLRLLSMNSPEWITILIGCIACILNGAAQPLFACLLVKIVEAFKYCSVSERRHHILLTSFLFLLLGVGLFILRFFQYTAFAISGSKLTERIRSKAFACLLRQEVAYFDRPENSSGAICTRLSSDASAVQEMTGTRLGVIFEVLALSFFGIIFGCFISGQLTLIIFGSLFILCLVAYGEVCLRLWQNQQSDQIITRASAFAAEVLHNMRTIKQISIEKEVLRQYSELIHKLFISSWKPLLLSSMTSSIFWTLSFVAESK</sequence>
<feature type="transmembrane region" description="Helical" evidence="11">
    <location>
        <begin position="416"/>
        <end position="437"/>
    </location>
</feature>
<keyword evidence="8 11" id="KW-1133">Transmembrane helix</keyword>
<protein>
    <submittedName>
        <fullName evidence="14">Uncharacterized protein</fullName>
    </submittedName>
</protein>